<protein>
    <submittedName>
        <fullName evidence="1">Uncharacterized protein</fullName>
    </submittedName>
</protein>
<evidence type="ECO:0000313" key="1">
    <source>
        <dbReference type="EMBL" id="KAG0410698.1"/>
    </source>
</evidence>
<accession>A0AC60NUB0</accession>
<proteinExistence type="predicted"/>
<dbReference type="Proteomes" id="UP000805193">
    <property type="component" value="Unassembled WGS sequence"/>
</dbReference>
<dbReference type="EMBL" id="JABSTQ010011497">
    <property type="protein sequence ID" value="KAG0410698.1"/>
    <property type="molecule type" value="Genomic_DNA"/>
</dbReference>
<organism evidence="1 2">
    <name type="scientific">Ixodes persulcatus</name>
    <name type="common">Taiga tick</name>
    <dbReference type="NCBI Taxonomy" id="34615"/>
    <lineage>
        <taxon>Eukaryota</taxon>
        <taxon>Metazoa</taxon>
        <taxon>Ecdysozoa</taxon>
        <taxon>Arthropoda</taxon>
        <taxon>Chelicerata</taxon>
        <taxon>Arachnida</taxon>
        <taxon>Acari</taxon>
        <taxon>Parasitiformes</taxon>
        <taxon>Ixodida</taxon>
        <taxon>Ixodoidea</taxon>
        <taxon>Ixodidae</taxon>
        <taxon>Ixodinae</taxon>
        <taxon>Ixodes</taxon>
    </lineage>
</organism>
<keyword evidence="2" id="KW-1185">Reference proteome</keyword>
<evidence type="ECO:0000313" key="2">
    <source>
        <dbReference type="Proteomes" id="UP000805193"/>
    </source>
</evidence>
<name>A0AC60NUB0_IXOPE</name>
<gene>
    <name evidence="1" type="ORF">HPB47_012182</name>
</gene>
<reference evidence="1 2" key="1">
    <citation type="journal article" date="2020" name="Cell">
        <title>Large-Scale Comparative Analyses of Tick Genomes Elucidate Their Genetic Diversity and Vector Capacities.</title>
        <authorList>
            <consortium name="Tick Genome and Microbiome Consortium (TIGMIC)"/>
            <person name="Jia N."/>
            <person name="Wang J."/>
            <person name="Shi W."/>
            <person name="Du L."/>
            <person name="Sun Y."/>
            <person name="Zhan W."/>
            <person name="Jiang J.F."/>
            <person name="Wang Q."/>
            <person name="Zhang B."/>
            <person name="Ji P."/>
            <person name="Bell-Sakyi L."/>
            <person name="Cui X.M."/>
            <person name="Yuan T.T."/>
            <person name="Jiang B.G."/>
            <person name="Yang W.F."/>
            <person name="Lam T.T."/>
            <person name="Chang Q.C."/>
            <person name="Ding S.J."/>
            <person name="Wang X.J."/>
            <person name="Zhu J.G."/>
            <person name="Ruan X.D."/>
            <person name="Zhao L."/>
            <person name="Wei J.T."/>
            <person name="Ye R.Z."/>
            <person name="Que T.C."/>
            <person name="Du C.H."/>
            <person name="Zhou Y.H."/>
            <person name="Cheng J.X."/>
            <person name="Dai P.F."/>
            <person name="Guo W.B."/>
            <person name="Han X.H."/>
            <person name="Huang E.J."/>
            <person name="Li L.F."/>
            <person name="Wei W."/>
            <person name="Gao Y.C."/>
            <person name="Liu J.Z."/>
            <person name="Shao H.Z."/>
            <person name="Wang X."/>
            <person name="Wang C.C."/>
            <person name="Yang T.C."/>
            <person name="Huo Q.B."/>
            <person name="Li W."/>
            <person name="Chen H.Y."/>
            <person name="Chen S.E."/>
            <person name="Zhou L.G."/>
            <person name="Ni X.B."/>
            <person name="Tian J.H."/>
            <person name="Sheng Y."/>
            <person name="Liu T."/>
            <person name="Pan Y.S."/>
            <person name="Xia L.Y."/>
            <person name="Li J."/>
            <person name="Zhao F."/>
            <person name="Cao W.C."/>
        </authorList>
    </citation>
    <scope>NUCLEOTIDE SEQUENCE [LARGE SCALE GENOMIC DNA]</scope>
    <source>
        <strain evidence="1">Iper-2018</strain>
    </source>
</reference>
<comment type="caution">
    <text evidence="1">The sequence shown here is derived from an EMBL/GenBank/DDBJ whole genome shotgun (WGS) entry which is preliminary data.</text>
</comment>
<sequence length="150" mass="16405">MHPTFHEGRRRSRASTHRTLYTHRSDVLYVGAAEYGHRPPSAAVAVTSTGQVKISAMLFATSPEQAEEAATALALTRTRDSAETSWPIPQPEDTPTGRDGPSFEITGLVQRATEWWEAALRSSDPTTQFQVVRRASEVAEAHGFPATRCG</sequence>